<dbReference type="InterPro" id="IPR050486">
    <property type="entry name" value="Mannose-1P_guanyltransferase"/>
</dbReference>
<sequence>MDAVILTGGKGLRLGKVSKKTPKVLIKIDKKPILEHQINFLEKNNIKNIWILSGHLGQKIDYFLNKIKNRKININHLIEDSPLGTAGAIKTLEGKITTDFLVISGDVMFDIDLESFINFHNNKKDSIATLCVHPNDHPFDSDLIDIDTDGKVKKLLIRKGKTQPKNRVFRNLANASIYTFNPKIFKYIQKNRKCDLEKNIFPKILESKQNIYAYNTAEYIKDMGTPKRLKIVREDYQSGKIARQNKKNKQKAIFLDRDGTLNMQDGIDDVRFNDFKLFPFTIDAIKKINQSNYLVIVITNQPAIAKGFISEEEIELIHKKLETELGGKGVIINGIYYCPHHPER</sequence>
<dbReference type="Proteomes" id="UP000176317">
    <property type="component" value="Unassembled WGS sequence"/>
</dbReference>
<gene>
    <name evidence="2" type="ORF">A2164_03820</name>
</gene>
<dbReference type="SUPFAM" id="SSF56784">
    <property type="entry name" value="HAD-like"/>
    <property type="match status" value="1"/>
</dbReference>
<dbReference type="InterPro" id="IPR023214">
    <property type="entry name" value="HAD_sf"/>
</dbReference>
<dbReference type="InterPro" id="IPR005835">
    <property type="entry name" value="NTP_transferase_dom"/>
</dbReference>
<organism evidence="2 3">
    <name type="scientific">Candidatus Curtissbacteria bacterium RBG_13_35_7</name>
    <dbReference type="NCBI Taxonomy" id="1797705"/>
    <lineage>
        <taxon>Bacteria</taxon>
        <taxon>Candidatus Curtissiibacteriota</taxon>
    </lineage>
</organism>
<dbReference type="EMBL" id="MFAT01000032">
    <property type="protein sequence ID" value="OGD86273.1"/>
    <property type="molecule type" value="Genomic_DNA"/>
</dbReference>
<dbReference type="NCBIfam" id="TIGR01662">
    <property type="entry name" value="HAD-SF-IIIA"/>
    <property type="match status" value="1"/>
</dbReference>
<comment type="caution">
    <text evidence="2">The sequence shown here is derived from an EMBL/GenBank/DDBJ whole genome shotgun (WGS) entry which is preliminary data.</text>
</comment>
<dbReference type="AlphaFoldDB" id="A0A1F5G320"/>
<name>A0A1F5G320_9BACT</name>
<dbReference type="CDD" id="cd04181">
    <property type="entry name" value="NTP_transferase"/>
    <property type="match status" value="1"/>
</dbReference>
<dbReference type="Pfam" id="PF00483">
    <property type="entry name" value="NTP_transferase"/>
    <property type="match status" value="1"/>
</dbReference>
<dbReference type="PANTHER" id="PTHR22572">
    <property type="entry name" value="SUGAR-1-PHOSPHATE GUANYL TRANSFERASE"/>
    <property type="match status" value="1"/>
</dbReference>
<proteinExistence type="predicted"/>
<evidence type="ECO:0000259" key="1">
    <source>
        <dbReference type="Pfam" id="PF00483"/>
    </source>
</evidence>
<evidence type="ECO:0000313" key="2">
    <source>
        <dbReference type="EMBL" id="OGD86273.1"/>
    </source>
</evidence>
<dbReference type="Gene3D" id="3.90.550.10">
    <property type="entry name" value="Spore Coat Polysaccharide Biosynthesis Protein SpsA, Chain A"/>
    <property type="match status" value="1"/>
</dbReference>
<dbReference type="SUPFAM" id="SSF53448">
    <property type="entry name" value="Nucleotide-diphospho-sugar transferases"/>
    <property type="match status" value="1"/>
</dbReference>
<feature type="domain" description="Nucleotidyl transferase" evidence="1">
    <location>
        <begin position="3"/>
        <end position="236"/>
    </location>
</feature>
<dbReference type="InterPro" id="IPR029044">
    <property type="entry name" value="Nucleotide-diphossugar_trans"/>
</dbReference>
<protein>
    <recommendedName>
        <fullName evidence="1">Nucleotidyl transferase domain-containing protein</fullName>
    </recommendedName>
</protein>
<evidence type="ECO:0000313" key="3">
    <source>
        <dbReference type="Proteomes" id="UP000176317"/>
    </source>
</evidence>
<dbReference type="InterPro" id="IPR036412">
    <property type="entry name" value="HAD-like_sf"/>
</dbReference>
<reference evidence="2 3" key="1">
    <citation type="journal article" date="2016" name="Nat. Commun.">
        <title>Thousands of microbial genomes shed light on interconnected biogeochemical processes in an aquifer system.</title>
        <authorList>
            <person name="Anantharaman K."/>
            <person name="Brown C.T."/>
            <person name="Hug L.A."/>
            <person name="Sharon I."/>
            <person name="Castelle C.J."/>
            <person name="Probst A.J."/>
            <person name="Thomas B.C."/>
            <person name="Singh A."/>
            <person name="Wilkins M.J."/>
            <person name="Karaoz U."/>
            <person name="Brodie E.L."/>
            <person name="Williams K.H."/>
            <person name="Hubbard S.S."/>
            <person name="Banfield J.F."/>
        </authorList>
    </citation>
    <scope>NUCLEOTIDE SEQUENCE [LARGE SCALE GENOMIC DNA]</scope>
</reference>
<dbReference type="InterPro" id="IPR006549">
    <property type="entry name" value="HAD-SF_hydro_IIIA"/>
</dbReference>
<feature type="non-terminal residue" evidence="2">
    <location>
        <position position="344"/>
    </location>
</feature>
<accession>A0A1F5G320</accession>
<dbReference type="Gene3D" id="3.40.50.1000">
    <property type="entry name" value="HAD superfamily/HAD-like"/>
    <property type="match status" value="1"/>
</dbReference>